<dbReference type="RefSeq" id="WP_066963755.1">
    <property type="nucleotide sequence ID" value="NZ_CP023449.1"/>
</dbReference>
<comment type="caution">
    <text evidence="2">The sequence shown here is derived from an EMBL/GenBank/DDBJ whole genome shotgun (WGS) entry which is preliminary data.</text>
</comment>
<gene>
    <name evidence="2" type="ORF">COO09_11455</name>
</gene>
<proteinExistence type="predicted"/>
<accession>A0A2A4FXU8</accession>
<organism evidence="2 3">
    <name type="scientific">Rhizorhabdus dicambivorans</name>
    <dbReference type="NCBI Taxonomy" id="1850238"/>
    <lineage>
        <taxon>Bacteria</taxon>
        <taxon>Pseudomonadati</taxon>
        <taxon>Pseudomonadota</taxon>
        <taxon>Alphaproteobacteria</taxon>
        <taxon>Sphingomonadales</taxon>
        <taxon>Sphingomonadaceae</taxon>
        <taxon>Rhizorhabdus</taxon>
    </lineage>
</organism>
<dbReference type="Pfam" id="PF09537">
    <property type="entry name" value="DUF2383"/>
    <property type="match status" value="1"/>
</dbReference>
<evidence type="ECO:0000313" key="3">
    <source>
        <dbReference type="Proteomes" id="UP000218934"/>
    </source>
</evidence>
<protein>
    <submittedName>
        <fullName evidence="2">DUF2383 domain-containing protein</fullName>
    </submittedName>
</protein>
<reference evidence="2 3" key="1">
    <citation type="submission" date="2017-09" db="EMBL/GenBank/DDBJ databases">
        <title>The Catabolism of 3,6-Dichlorosalicylic acid is Initiated by the Cytochrome P450 Monooxygenase DsmABC in Rhizorhabdus dicambivorans Ndbn-20.</title>
        <authorList>
            <person name="Na L."/>
        </authorList>
    </citation>
    <scope>NUCLEOTIDE SEQUENCE [LARGE SCALE GENOMIC DNA]</scope>
    <source>
        <strain evidence="2 3">Ndbn-20m</strain>
    </source>
</reference>
<evidence type="ECO:0000259" key="1">
    <source>
        <dbReference type="Pfam" id="PF09537"/>
    </source>
</evidence>
<dbReference type="Proteomes" id="UP000218934">
    <property type="component" value="Unassembled WGS sequence"/>
</dbReference>
<feature type="domain" description="DUF2383" evidence="1">
    <location>
        <begin position="11"/>
        <end position="111"/>
    </location>
</feature>
<dbReference type="InterPro" id="IPR019052">
    <property type="entry name" value="DUF2383"/>
</dbReference>
<dbReference type="OrthoDB" id="7265085at2"/>
<name>A0A2A4FXU8_9SPHN</name>
<dbReference type="EMBL" id="NWUF01000009">
    <property type="protein sequence ID" value="PCE42233.1"/>
    <property type="molecule type" value="Genomic_DNA"/>
</dbReference>
<dbReference type="KEGG" id="rdi:CMV14_22835"/>
<dbReference type="InterPro" id="IPR012347">
    <property type="entry name" value="Ferritin-like"/>
</dbReference>
<sequence length="157" mass="17625">MSGWNAGAVHLLETLTDSMAGYDHVGEHAHRFGFYAFCEHHATERAQLLHSYRRLMEMRAGQAERHGSILGTAHRLFLDFRAALSSGDLAVIEELIRGESFLASRIDRLLEQEDTPQDIASLGRTLRAHVSQSLLDLQAMQDHARQGQNAKAFRPFS</sequence>
<dbReference type="Gene3D" id="1.20.1260.10">
    <property type="match status" value="1"/>
</dbReference>
<keyword evidence="3" id="KW-1185">Reference proteome</keyword>
<evidence type="ECO:0000313" key="2">
    <source>
        <dbReference type="EMBL" id="PCE42233.1"/>
    </source>
</evidence>
<dbReference type="AlphaFoldDB" id="A0A2A4FXU8"/>